<proteinExistence type="predicted"/>
<sequence length="142" mass="16002">MDEIKRSKVNQESPIRVIKVGGVDCEVTKKGIKPVKSLVKGEGYFCHLTKIPKIKPHHCHHALSSIKKKNLGEEEESVEKEKSRRGRWRFARGRGRDVKARFRIIVHTGTIRGVSESVLARISLDRDPQSSKGKAVQLGDIL</sequence>
<dbReference type="AlphaFoldDB" id="A0AAP0NIP4"/>
<dbReference type="EMBL" id="JBBNAE010000007">
    <property type="protein sequence ID" value="KAK9109747.1"/>
    <property type="molecule type" value="Genomic_DNA"/>
</dbReference>
<keyword evidence="2" id="KW-1185">Reference proteome</keyword>
<name>A0AAP0NIP4_9MAGN</name>
<evidence type="ECO:0000313" key="1">
    <source>
        <dbReference type="EMBL" id="KAK9109747.1"/>
    </source>
</evidence>
<reference evidence="1 2" key="1">
    <citation type="submission" date="2024-01" db="EMBL/GenBank/DDBJ databases">
        <title>Genome assemblies of Stephania.</title>
        <authorList>
            <person name="Yang L."/>
        </authorList>
    </citation>
    <scope>NUCLEOTIDE SEQUENCE [LARGE SCALE GENOMIC DNA]</scope>
    <source>
        <strain evidence="1">QJT</strain>
        <tissue evidence="1">Leaf</tissue>
    </source>
</reference>
<organism evidence="1 2">
    <name type="scientific">Stephania japonica</name>
    <dbReference type="NCBI Taxonomy" id="461633"/>
    <lineage>
        <taxon>Eukaryota</taxon>
        <taxon>Viridiplantae</taxon>
        <taxon>Streptophyta</taxon>
        <taxon>Embryophyta</taxon>
        <taxon>Tracheophyta</taxon>
        <taxon>Spermatophyta</taxon>
        <taxon>Magnoliopsida</taxon>
        <taxon>Ranunculales</taxon>
        <taxon>Menispermaceae</taxon>
        <taxon>Menispermoideae</taxon>
        <taxon>Cissampelideae</taxon>
        <taxon>Stephania</taxon>
    </lineage>
</organism>
<evidence type="ECO:0000313" key="2">
    <source>
        <dbReference type="Proteomes" id="UP001417504"/>
    </source>
</evidence>
<accession>A0AAP0NIP4</accession>
<comment type="caution">
    <text evidence="1">The sequence shown here is derived from an EMBL/GenBank/DDBJ whole genome shotgun (WGS) entry which is preliminary data.</text>
</comment>
<dbReference type="Proteomes" id="UP001417504">
    <property type="component" value="Unassembled WGS sequence"/>
</dbReference>
<protein>
    <submittedName>
        <fullName evidence="1">Uncharacterized protein</fullName>
    </submittedName>
</protein>
<gene>
    <name evidence="1" type="ORF">Sjap_017807</name>
</gene>